<sequence length="358" mass="38435">MSPLQAWLAFVALCAFGLLLPFLPALRTLRRPEARNPAPEAEKDAPARIEAFRGMVAQQFAQLLQVVRESEPIQGANESGRPFIVLGFNKHLAECIPPATRRLRSLVLSAGHLDIPGELVCDREIFAEGRINVAHNAVVKSVLSHRDIAIGIRARVTRWVRSDRRLDVAEGGSVKGFASAGIEIALARRTRFEQLEAPRISFGRQPDSPARPALEDPVARFDPPSRRGEQLGNGRNLVIPPGHTVRGDLIVAGLLEIGDGCRIFGQLRADKGIVLGQDVQIEGAVYADGPISTGANCLVSGPLISASSLRLGPCSRVGKPDEPSTLAADELLVSEGCVAYGTVRAGRRGEVIDTRISA</sequence>
<protein>
    <recommendedName>
        <fullName evidence="5">Polymer-forming cytoskeletal protein</fullName>
    </recommendedName>
</protein>
<feature type="transmembrane region" description="Helical" evidence="2">
    <location>
        <begin position="6"/>
        <end position="26"/>
    </location>
</feature>
<name>A0ABX2IMB2_9RHOO</name>
<dbReference type="EMBL" id="JABCSC020000002">
    <property type="protein sequence ID" value="NSL55433.1"/>
    <property type="molecule type" value="Genomic_DNA"/>
</dbReference>
<keyword evidence="2" id="KW-0472">Membrane</keyword>
<dbReference type="RefSeq" id="WP_170021837.1">
    <property type="nucleotide sequence ID" value="NZ_JABCSC020000002.1"/>
</dbReference>
<reference evidence="3 4" key="1">
    <citation type="submission" date="2020-06" db="EMBL/GenBank/DDBJ databases">
        <title>Draft genome of Uliginosibacterium sp. IMCC34675.</title>
        <authorList>
            <person name="Song J."/>
        </authorList>
    </citation>
    <scope>NUCLEOTIDE SEQUENCE [LARGE SCALE GENOMIC DNA]</scope>
    <source>
        <strain evidence="3 4">IMCC34675</strain>
    </source>
</reference>
<dbReference type="SUPFAM" id="SSF51161">
    <property type="entry name" value="Trimeric LpxA-like enzymes"/>
    <property type="match status" value="1"/>
</dbReference>
<keyword evidence="4" id="KW-1185">Reference proteome</keyword>
<proteinExistence type="predicted"/>
<evidence type="ECO:0000313" key="3">
    <source>
        <dbReference type="EMBL" id="NSL55433.1"/>
    </source>
</evidence>
<comment type="caution">
    <text evidence="3">The sequence shown here is derived from an EMBL/GenBank/DDBJ whole genome shotgun (WGS) entry which is preliminary data.</text>
</comment>
<feature type="compositionally biased region" description="Basic and acidic residues" evidence="1">
    <location>
        <begin position="213"/>
        <end position="229"/>
    </location>
</feature>
<keyword evidence="2" id="KW-1133">Transmembrane helix</keyword>
<feature type="region of interest" description="Disordered" evidence="1">
    <location>
        <begin position="202"/>
        <end position="236"/>
    </location>
</feature>
<dbReference type="Proteomes" id="UP000778523">
    <property type="component" value="Unassembled WGS sequence"/>
</dbReference>
<evidence type="ECO:0000313" key="4">
    <source>
        <dbReference type="Proteomes" id="UP000778523"/>
    </source>
</evidence>
<keyword evidence="2" id="KW-0812">Transmembrane</keyword>
<gene>
    <name evidence="3" type="ORF">HJ583_010395</name>
</gene>
<evidence type="ECO:0008006" key="5">
    <source>
        <dbReference type="Google" id="ProtNLM"/>
    </source>
</evidence>
<accession>A0ABX2IMB2</accession>
<evidence type="ECO:0000256" key="2">
    <source>
        <dbReference type="SAM" id="Phobius"/>
    </source>
</evidence>
<evidence type="ECO:0000256" key="1">
    <source>
        <dbReference type="SAM" id="MobiDB-lite"/>
    </source>
</evidence>
<dbReference type="InterPro" id="IPR011004">
    <property type="entry name" value="Trimer_LpxA-like_sf"/>
</dbReference>
<organism evidence="3 4">
    <name type="scientific">Uliginosibacterium aquaticum</name>
    <dbReference type="NCBI Taxonomy" id="2731212"/>
    <lineage>
        <taxon>Bacteria</taxon>
        <taxon>Pseudomonadati</taxon>
        <taxon>Pseudomonadota</taxon>
        <taxon>Betaproteobacteria</taxon>
        <taxon>Rhodocyclales</taxon>
        <taxon>Zoogloeaceae</taxon>
        <taxon>Uliginosibacterium</taxon>
    </lineage>
</organism>